<proteinExistence type="predicted"/>
<evidence type="ECO:0000313" key="3">
    <source>
        <dbReference type="Proteomes" id="UP000019678"/>
    </source>
</evidence>
<name>A0A017SY78_9BACT</name>
<keyword evidence="3" id="KW-1185">Reference proteome</keyword>
<gene>
    <name evidence="2" type="ORF">CAP_7862</name>
</gene>
<dbReference type="STRING" id="1192034.CAP_7862"/>
<dbReference type="eggNOG" id="COG3893">
    <property type="taxonomic scope" value="Bacteria"/>
</dbReference>
<dbReference type="eggNOG" id="COG2887">
    <property type="taxonomic scope" value="Bacteria"/>
</dbReference>
<dbReference type="AlphaFoldDB" id="A0A017SY78"/>
<comment type="caution">
    <text evidence="2">The sequence shown here is derived from an EMBL/GenBank/DDBJ whole genome shotgun (WGS) entry which is preliminary data.</text>
</comment>
<evidence type="ECO:0000259" key="1">
    <source>
        <dbReference type="Pfam" id="PF12705"/>
    </source>
</evidence>
<dbReference type="EMBL" id="ASRX01000073">
    <property type="protein sequence ID" value="EYF01727.1"/>
    <property type="molecule type" value="Genomic_DNA"/>
</dbReference>
<organism evidence="2 3">
    <name type="scientific">Chondromyces apiculatus DSM 436</name>
    <dbReference type="NCBI Taxonomy" id="1192034"/>
    <lineage>
        <taxon>Bacteria</taxon>
        <taxon>Pseudomonadati</taxon>
        <taxon>Myxococcota</taxon>
        <taxon>Polyangia</taxon>
        <taxon>Polyangiales</taxon>
        <taxon>Polyangiaceae</taxon>
        <taxon>Chondromyces</taxon>
    </lineage>
</organism>
<dbReference type="Pfam" id="PF12705">
    <property type="entry name" value="PDDEXK_1"/>
    <property type="match status" value="1"/>
</dbReference>
<evidence type="ECO:0000313" key="2">
    <source>
        <dbReference type="EMBL" id="EYF01727.1"/>
    </source>
</evidence>
<reference evidence="2 3" key="1">
    <citation type="submission" date="2013-05" db="EMBL/GenBank/DDBJ databases">
        <title>Genome assembly of Chondromyces apiculatus DSM 436.</title>
        <authorList>
            <person name="Sharma G."/>
            <person name="Khatri I."/>
            <person name="Kaur C."/>
            <person name="Mayilraj S."/>
            <person name="Subramanian S."/>
        </authorList>
    </citation>
    <scope>NUCLEOTIDE SEQUENCE [LARGE SCALE GENOMIC DNA]</scope>
    <source>
        <strain evidence="2 3">DSM 436</strain>
    </source>
</reference>
<dbReference type="SUPFAM" id="SSF52540">
    <property type="entry name" value="P-loop containing nucleoside triphosphate hydrolases"/>
    <property type="match status" value="1"/>
</dbReference>
<feature type="domain" description="PD-(D/E)XK endonuclease-like" evidence="1">
    <location>
        <begin position="268"/>
        <end position="530"/>
    </location>
</feature>
<protein>
    <recommendedName>
        <fullName evidence="1">PD-(D/E)XK endonuclease-like domain-containing protein</fullName>
    </recommendedName>
</protein>
<accession>A0A017SY78</accession>
<sequence length="574" mass="60835">MRATKPARGALWGVARLCVEGGPLRQIWPALRSLARRWLILPGGEAMLEAVNTALAPLCTDPKVGTLLGEAALDQVVRTLHAARMPRGRCGDAAVFVGTPRQARGLSFAATRVLGLAEGVLPAAPEEDPVLPGRAYAVDRPLLDLHEIDRAVRDTRRTLVLSAARLGVDGAARMPSPVLLEVAAALGREIAVHGGGAGGGGGARGARGGGDGHAAVGASGGGAPGAEGAEVAAEKVLALLAEGGWEGEIAPDAPDLPLPGLPGQRAITVAELLDLLGCPQRFLLSGVLGFTPKGAMPRGRHLRTVAHGKLLRRTLEAFYLEHGEAFGGRARPLPTWETLLDGVVREVYTEHLAMTPRVGMAMREQQRERLRRDARLFLAQDWCGGRPRQFLEVEEPFEVALPAGTSPLRVAGTTFRMDVDRRHLLVRDLQPGRCPPRGAEAPLPEHDLPVAMAGLAAKHRAASLGLTVAAATSYAGVQVPSERPYLDDFEVLAGAAQQWLEVLGKLLQTRAFPHTPRQEDCRRCAFLSVCGHEAIGRGERRLAIAMQPALRGFAGLKGQHADEVPGDGRELPAP</sequence>
<dbReference type="InterPro" id="IPR027417">
    <property type="entry name" value="P-loop_NTPase"/>
</dbReference>
<dbReference type="InterPro" id="IPR038726">
    <property type="entry name" value="PDDEXK_AddAB-type"/>
</dbReference>
<dbReference type="Proteomes" id="UP000019678">
    <property type="component" value="Unassembled WGS sequence"/>
</dbReference>